<dbReference type="RefSeq" id="WP_219748236.1">
    <property type="nucleotide sequence ID" value="NZ_JAHXZN010000002.1"/>
</dbReference>
<name>A0ABS7BME8_9SPHN</name>
<evidence type="ECO:0000313" key="1">
    <source>
        <dbReference type="EMBL" id="MBW6530782.1"/>
    </source>
</evidence>
<organism evidence="1 2">
    <name type="scientific">Sphingomonas citri</name>
    <dbReference type="NCBI Taxonomy" id="2862499"/>
    <lineage>
        <taxon>Bacteria</taxon>
        <taxon>Pseudomonadati</taxon>
        <taxon>Pseudomonadota</taxon>
        <taxon>Alphaproteobacteria</taxon>
        <taxon>Sphingomonadales</taxon>
        <taxon>Sphingomonadaceae</taxon>
        <taxon>Sphingomonas</taxon>
    </lineage>
</organism>
<protein>
    <submittedName>
        <fullName evidence="1">Uncharacterized protein</fullName>
    </submittedName>
</protein>
<accession>A0ABS7BME8</accession>
<proteinExistence type="predicted"/>
<keyword evidence="2" id="KW-1185">Reference proteome</keyword>
<evidence type="ECO:0000313" key="2">
    <source>
        <dbReference type="Proteomes" id="UP000759103"/>
    </source>
</evidence>
<dbReference type="EMBL" id="JAHXZN010000002">
    <property type="protein sequence ID" value="MBW6530782.1"/>
    <property type="molecule type" value="Genomic_DNA"/>
</dbReference>
<gene>
    <name evidence="1" type="ORF">KZ820_08545</name>
</gene>
<comment type="caution">
    <text evidence="1">The sequence shown here is derived from an EMBL/GenBank/DDBJ whole genome shotgun (WGS) entry which is preliminary data.</text>
</comment>
<sequence length="130" mass="14126">MSDPRDLGGTWYGRYEGGGSRPNSFIARLTERGGQLSGTISEPDDLGLEPVRRAAVSGRRDGAAVTFVKQYDGEVLVHAVDYRGTVDSRGTVVRGDWSFATYAGSFTMTRERFDADELTEAVGDEAEVAR</sequence>
<reference evidence="1 2" key="1">
    <citation type="submission" date="2021-07" db="EMBL/GenBank/DDBJ databases">
        <title>Sphingomonas sp.</title>
        <authorList>
            <person name="Feng G."/>
            <person name="Li J."/>
            <person name="Pan M."/>
        </authorList>
    </citation>
    <scope>NUCLEOTIDE SEQUENCE [LARGE SCALE GENOMIC DNA]</scope>
    <source>
        <strain evidence="1 2">RRHST34</strain>
    </source>
</reference>
<dbReference type="Proteomes" id="UP000759103">
    <property type="component" value="Unassembled WGS sequence"/>
</dbReference>